<dbReference type="OrthoDB" id="4371474at2"/>
<reference evidence="1 2" key="1">
    <citation type="journal article" date="2019" name="Emerg. Microbes Infect.">
        <title>Comprehensive subspecies identification of 175 nontuberculous mycobacteria species based on 7547 genomic profiles.</title>
        <authorList>
            <person name="Matsumoto Y."/>
            <person name="Kinjo T."/>
            <person name="Motooka D."/>
            <person name="Nabeya D."/>
            <person name="Jung N."/>
            <person name="Uechi K."/>
            <person name="Horii T."/>
            <person name="Iida T."/>
            <person name="Fujita J."/>
            <person name="Nakamura S."/>
        </authorList>
    </citation>
    <scope>NUCLEOTIDE SEQUENCE [LARGE SCALE GENOMIC DNA]</scope>
    <source>
        <strain evidence="1 2">JCM 14738</strain>
    </source>
</reference>
<evidence type="ECO:0000313" key="1">
    <source>
        <dbReference type="EMBL" id="BBZ38134.1"/>
    </source>
</evidence>
<dbReference type="AlphaFoldDB" id="A0A1X1TH92"/>
<dbReference type="RefSeq" id="WP_085232358.1">
    <property type="nucleotide sequence ID" value="NZ_AP022613.1"/>
</dbReference>
<dbReference type="PANTHER" id="PTHR33371:SF16">
    <property type="entry name" value="MCE-FAMILY PROTEIN MCE3F"/>
    <property type="match status" value="1"/>
</dbReference>
<organism evidence="1 2">
    <name type="scientific">Mycobacterium conspicuum</name>
    <dbReference type="NCBI Taxonomy" id="44010"/>
    <lineage>
        <taxon>Bacteria</taxon>
        <taxon>Bacillati</taxon>
        <taxon>Actinomycetota</taxon>
        <taxon>Actinomycetes</taxon>
        <taxon>Mycobacteriales</taxon>
        <taxon>Mycobacteriaceae</taxon>
        <taxon>Mycobacterium</taxon>
    </lineage>
</organism>
<evidence type="ECO:0000313" key="2">
    <source>
        <dbReference type="Proteomes" id="UP000467385"/>
    </source>
</evidence>
<gene>
    <name evidence="1" type="ORF">MCNS_11970</name>
</gene>
<accession>A0A1X1TH92</accession>
<dbReference type="InterPro" id="IPR003399">
    <property type="entry name" value="Mce/MlaD"/>
</dbReference>
<sequence length="327" mass="34876">MKFNAGITLAILAVLTLLGAAYMAVGVLDISPTKQVTRLTLMLDTSGGLMSTSEVTMRGIKVGRVRSIETTETGLAVSIEIDHEHPVPADSAISVENLSAAGEQYIDFKPKLIAPPYFSDGQVIPADRVGQLLTGADLLKKGNALMSALNVDQVQTVINNMAAAFADNDATIDSLATTAGLTAKVIHDDKQLLGTLFNNVSTFTTDLDEVRAGEVISETGKLLPRSVPAFLRMIREIETLSHTGVGVVGPDDAVGVLINKFSQWIDMVAGPLGTFTTVLEPAVAPLHDIKIDAGHWIDFWESTFNDTGGVRVQLNVPEWHQPPGPPQ</sequence>
<proteinExistence type="predicted"/>
<keyword evidence="2" id="KW-1185">Reference proteome</keyword>
<dbReference type="PANTHER" id="PTHR33371">
    <property type="entry name" value="INTERMEMBRANE PHOSPHOLIPID TRANSPORT SYSTEM BINDING PROTEIN MLAD-RELATED"/>
    <property type="match status" value="1"/>
</dbReference>
<protein>
    <submittedName>
        <fullName evidence="1">Putative Mce family protein</fullName>
    </submittedName>
</protein>
<dbReference type="EMBL" id="AP022613">
    <property type="protein sequence ID" value="BBZ38134.1"/>
    <property type="molecule type" value="Genomic_DNA"/>
</dbReference>
<name>A0A1X1TH92_9MYCO</name>
<dbReference type="STRING" id="44010.AWC00_09650"/>
<dbReference type="Pfam" id="PF02470">
    <property type="entry name" value="MlaD"/>
    <property type="match status" value="1"/>
</dbReference>
<dbReference type="GO" id="GO:0005576">
    <property type="term" value="C:extracellular region"/>
    <property type="evidence" value="ECO:0007669"/>
    <property type="project" value="TreeGrafter"/>
</dbReference>
<dbReference type="InterPro" id="IPR052336">
    <property type="entry name" value="MlaD_Phospholipid_Transporter"/>
</dbReference>
<dbReference type="Proteomes" id="UP000467385">
    <property type="component" value="Chromosome"/>
</dbReference>